<keyword evidence="3" id="KW-1133">Transmembrane helix</keyword>
<reference evidence="7" key="1">
    <citation type="journal article" date="2013" name="Nature">
        <title>Pan genome of the phytoplankton Emiliania underpins its global distribution.</title>
        <authorList>
            <person name="Read B.A."/>
            <person name="Kegel J."/>
            <person name="Klute M.J."/>
            <person name="Kuo A."/>
            <person name="Lefebvre S.C."/>
            <person name="Maumus F."/>
            <person name="Mayer C."/>
            <person name="Miller J."/>
            <person name="Monier A."/>
            <person name="Salamov A."/>
            <person name="Young J."/>
            <person name="Aguilar M."/>
            <person name="Claverie J.M."/>
            <person name="Frickenhaus S."/>
            <person name="Gonzalez K."/>
            <person name="Herman E.K."/>
            <person name="Lin Y.C."/>
            <person name="Napier J."/>
            <person name="Ogata H."/>
            <person name="Sarno A.F."/>
            <person name="Shmutz J."/>
            <person name="Schroeder D."/>
            <person name="de Vargas C."/>
            <person name="Verret F."/>
            <person name="von Dassow P."/>
            <person name="Valentin K."/>
            <person name="Van de Peer Y."/>
            <person name="Wheeler G."/>
            <person name="Dacks J.B."/>
            <person name="Delwiche C.F."/>
            <person name="Dyhrman S.T."/>
            <person name="Glockner G."/>
            <person name="John U."/>
            <person name="Richards T."/>
            <person name="Worden A.Z."/>
            <person name="Zhang X."/>
            <person name="Grigoriev I.V."/>
            <person name="Allen A.E."/>
            <person name="Bidle K."/>
            <person name="Borodovsky M."/>
            <person name="Bowler C."/>
            <person name="Brownlee C."/>
            <person name="Cock J.M."/>
            <person name="Elias M."/>
            <person name="Gladyshev V.N."/>
            <person name="Groth M."/>
            <person name="Guda C."/>
            <person name="Hadaegh A."/>
            <person name="Iglesias-Rodriguez M.D."/>
            <person name="Jenkins J."/>
            <person name="Jones B.M."/>
            <person name="Lawson T."/>
            <person name="Leese F."/>
            <person name="Lindquist E."/>
            <person name="Lobanov A."/>
            <person name="Lomsadze A."/>
            <person name="Malik S.B."/>
            <person name="Marsh M.E."/>
            <person name="Mackinder L."/>
            <person name="Mock T."/>
            <person name="Mueller-Roeber B."/>
            <person name="Pagarete A."/>
            <person name="Parker M."/>
            <person name="Probert I."/>
            <person name="Quesneville H."/>
            <person name="Raines C."/>
            <person name="Rensing S.A."/>
            <person name="Riano-Pachon D.M."/>
            <person name="Richier S."/>
            <person name="Rokitta S."/>
            <person name="Shiraiwa Y."/>
            <person name="Soanes D.M."/>
            <person name="van der Giezen M."/>
            <person name="Wahlund T.M."/>
            <person name="Williams B."/>
            <person name="Wilson W."/>
            <person name="Wolfe G."/>
            <person name="Wurch L.L."/>
        </authorList>
    </citation>
    <scope>NUCLEOTIDE SEQUENCE</scope>
</reference>
<keyword evidence="7" id="KW-1185">Reference proteome</keyword>
<dbReference type="GeneID" id="17269966"/>
<dbReference type="KEGG" id="ehx:EMIHUDRAFT_123614"/>
<reference evidence="6" key="2">
    <citation type="submission" date="2024-10" db="UniProtKB">
        <authorList>
            <consortium name="EnsemblProtists"/>
        </authorList>
    </citation>
    <scope>IDENTIFICATION</scope>
</reference>
<dbReference type="InterPro" id="IPR013057">
    <property type="entry name" value="AA_transpt_TM"/>
</dbReference>
<evidence type="ECO:0000259" key="5">
    <source>
        <dbReference type="Pfam" id="PF01490"/>
    </source>
</evidence>
<evidence type="ECO:0000313" key="7">
    <source>
        <dbReference type="Proteomes" id="UP000013827"/>
    </source>
</evidence>
<dbReference type="HOGENOM" id="CLU_1063303_0_0_1"/>
<dbReference type="AlphaFoldDB" id="A0A0D3JLN4"/>
<sequence length="284" mass="30317">MSDLNRPLIAGGKSSTLAVSMPALSQVEAIKPNIKGGALAATHDTLPTGRRRGLIPRIFSMRQTIDGELEVYAHIVTHAHLRATGGAGMMSQHSLGSFFGGNKASVGSTASVDREASGQMGNTTAMLTLLKAMIGPMLLFVPSMYKQAPRCRLLRKLRPAACGRVPTRPGTDRPHRRPMPPQVGVLFASLLECHDAVLRGQRLSSVSKGAFAEIGRQAAGAAGYVIVDSCLVASQFLFCVSYPIFIATNTRAVLESLLPLPPSVTFLTLVQLPVLVPYCWASRQ</sequence>
<dbReference type="GO" id="GO:0016020">
    <property type="term" value="C:membrane"/>
    <property type="evidence" value="ECO:0007669"/>
    <property type="project" value="UniProtKB-SubCell"/>
</dbReference>
<evidence type="ECO:0000256" key="1">
    <source>
        <dbReference type="ARBA" id="ARBA00004370"/>
    </source>
</evidence>
<accession>A0A0D3JLN4</accession>
<organism evidence="6 7">
    <name type="scientific">Emiliania huxleyi (strain CCMP1516)</name>
    <dbReference type="NCBI Taxonomy" id="280463"/>
    <lineage>
        <taxon>Eukaryota</taxon>
        <taxon>Haptista</taxon>
        <taxon>Haptophyta</taxon>
        <taxon>Prymnesiophyceae</taxon>
        <taxon>Isochrysidales</taxon>
        <taxon>Noelaerhabdaceae</taxon>
        <taxon>Emiliania</taxon>
    </lineage>
</organism>
<dbReference type="PaxDb" id="2903-EOD24419"/>
<proteinExistence type="predicted"/>
<dbReference type="Pfam" id="PF01490">
    <property type="entry name" value="Aa_trans"/>
    <property type="match status" value="1"/>
</dbReference>
<evidence type="ECO:0000313" key="6">
    <source>
        <dbReference type="EnsemblProtists" id="EOD24419"/>
    </source>
</evidence>
<protein>
    <recommendedName>
        <fullName evidence="5">Amino acid transporter transmembrane domain-containing protein</fullName>
    </recommendedName>
</protein>
<evidence type="ECO:0000256" key="4">
    <source>
        <dbReference type="ARBA" id="ARBA00023136"/>
    </source>
</evidence>
<evidence type="ECO:0000256" key="3">
    <source>
        <dbReference type="ARBA" id="ARBA00022989"/>
    </source>
</evidence>
<dbReference type="Proteomes" id="UP000013827">
    <property type="component" value="Unassembled WGS sequence"/>
</dbReference>
<feature type="domain" description="Amino acid transporter transmembrane" evidence="5">
    <location>
        <begin position="205"/>
        <end position="280"/>
    </location>
</feature>
<dbReference type="EnsemblProtists" id="EOD24419">
    <property type="protein sequence ID" value="EOD24419"/>
    <property type="gene ID" value="EMIHUDRAFT_123614"/>
</dbReference>
<name>A0A0D3JLN4_EMIH1</name>
<evidence type="ECO:0000256" key="2">
    <source>
        <dbReference type="ARBA" id="ARBA00022692"/>
    </source>
</evidence>
<keyword evidence="4" id="KW-0472">Membrane</keyword>
<keyword evidence="2" id="KW-0812">Transmembrane</keyword>
<dbReference type="RefSeq" id="XP_005776848.1">
    <property type="nucleotide sequence ID" value="XM_005776791.1"/>
</dbReference>
<comment type="subcellular location">
    <subcellularLocation>
        <location evidence="1">Membrane</location>
    </subcellularLocation>
</comment>